<dbReference type="Pfam" id="PF04386">
    <property type="entry name" value="SspB"/>
    <property type="match status" value="1"/>
</dbReference>
<evidence type="ECO:0000313" key="3">
    <source>
        <dbReference type="EMBL" id="VTZ52338.1"/>
    </source>
</evidence>
<protein>
    <recommendedName>
        <fullName evidence="6">Stringent starvation protein B</fullName>
    </recommendedName>
</protein>
<dbReference type="Proteomes" id="UP000294360">
    <property type="component" value="Chromosome"/>
</dbReference>
<dbReference type="Proteomes" id="UP000485880">
    <property type="component" value="Unassembled WGS sequence"/>
</dbReference>
<evidence type="ECO:0000256" key="1">
    <source>
        <dbReference type="SAM" id="MobiDB-lite"/>
    </source>
</evidence>
<dbReference type="KEGG" id="mtun:MTUNDRAET4_1186"/>
<dbReference type="RefSeq" id="WP_134487924.1">
    <property type="nucleotide sequence ID" value="NZ_CABFMQ020000142.1"/>
</dbReference>
<keyword evidence="5" id="KW-1185">Reference proteome</keyword>
<gene>
    <name evidence="3" type="ORF">MPC4_80009</name>
    <name evidence="2" type="ORF">MTUNDRAET4_1186</name>
</gene>
<dbReference type="OrthoDB" id="9800412at2"/>
<sequence>MAVDLIRYDVLVQDALRGVVRKVLGDMARDGLVGEHHFYITFRTRGRGVRLSTRMREQYPDEMTIILQHQFWDLSVTEHAFEVGLSFKNVPEMLLIPFDAITRFSDPAAGFDLEFKLDDEAAETSANDAGSPADLAGAAPEGSPSLTTIEPARPKDGEPSRSGLRPGPIEEAARGDAQDKIVSIDAFRKKT</sequence>
<evidence type="ECO:0000313" key="4">
    <source>
        <dbReference type="Proteomes" id="UP000294360"/>
    </source>
</evidence>
<dbReference type="EMBL" id="LR536450">
    <property type="protein sequence ID" value="VFU08079.1"/>
    <property type="molecule type" value="Genomic_DNA"/>
</dbReference>
<name>A0A4U8YXA4_METTU</name>
<reference evidence="3 5" key="2">
    <citation type="submission" date="2019-05" db="EMBL/GenBank/DDBJ databases">
        <authorList>
            <person name="Farhan Ul Haque M."/>
        </authorList>
    </citation>
    <scope>NUCLEOTIDE SEQUENCE [LARGE SCALE GENOMIC DNA]</scope>
    <source>
        <strain evidence="3">2</strain>
    </source>
</reference>
<dbReference type="InterPro" id="IPR036760">
    <property type="entry name" value="SspB-like_sf"/>
</dbReference>
<dbReference type="EMBL" id="CABFMQ020000142">
    <property type="protein sequence ID" value="VTZ52338.1"/>
    <property type="molecule type" value="Genomic_DNA"/>
</dbReference>
<evidence type="ECO:0000313" key="5">
    <source>
        <dbReference type="Proteomes" id="UP000485880"/>
    </source>
</evidence>
<evidence type="ECO:0000313" key="2">
    <source>
        <dbReference type="EMBL" id="VFU08079.1"/>
    </source>
</evidence>
<dbReference type="Gene3D" id="2.30.30.220">
    <property type="entry name" value="SspB-like"/>
    <property type="match status" value="1"/>
</dbReference>
<accession>A0A4U8YXA4</accession>
<dbReference type="AlphaFoldDB" id="A0A4U8YXA4"/>
<proteinExistence type="predicted"/>
<organism evidence="2 4">
    <name type="scientific">Methylocella tundrae</name>
    <dbReference type="NCBI Taxonomy" id="227605"/>
    <lineage>
        <taxon>Bacteria</taxon>
        <taxon>Pseudomonadati</taxon>
        <taxon>Pseudomonadota</taxon>
        <taxon>Alphaproteobacteria</taxon>
        <taxon>Hyphomicrobiales</taxon>
        <taxon>Beijerinckiaceae</taxon>
        <taxon>Methylocella</taxon>
    </lineage>
</organism>
<evidence type="ECO:0008006" key="6">
    <source>
        <dbReference type="Google" id="ProtNLM"/>
    </source>
</evidence>
<dbReference type="SUPFAM" id="SSF101738">
    <property type="entry name" value="SspB-like"/>
    <property type="match status" value="1"/>
</dbReference>
<dbReference type="InterPro" id="IPR007481">
    <property type="entry name" value="SspB"/>
</dbReference>
<feature type="region of interest" description="Disordered" evidence="1">
    <location>
        <begin position="122"/>
        <end position="191"/>
    </location>
</feature>
<reference evidence="2 4" key="1">
    <citation type="submission" date="2019-03" db="EMBL/GenBank/DDBJ databases">
        <authorList>
            <person name="Kox A.R. M."/>
        </authorList>
    </citation>
    <scope>NUCLEOTIDE SEQUENCE [LARGE SCALE GENOMIC DNA]</scope>
    <source>
        <strain evidence="2">MTUNDRAET4 annotated genome</strain>
    </source>
</reference>